<dbReference type="AlphaFoldDB" id="A0A9W9YL38"/>
<reference evidence="2" key="1">
    <citation type="submission" date="2023-01" db="EMBL/GenBank/DDBJ databases">
        <title>Genome assembly of the deep-sea coral Lophelia pertusa.</title>
        <authorList>
            <person name="Herrera S."/>
            <person name="Cordes E."/>
        </authorList>
    </citation>
    <scope>NUCLEOTIDE SEQUENCE</scope>
    <source>
        <strain evidence="2">USNM1676648</strain>
        <tissue evidence="2">Polyp</tissue>
    </source>
</reference>
<feature type="region of interest" description="Disordered" evidence="1">
    <location>
        <begin position="464"/>
        <end position="495"/>
    </location>
</feature>
<dbReference type="Proteomes" id="UP001163046">
    <property type="component" value="Unassembled WGS sequence"/>
</dbReference>
<dbReference type="OrthoDB" id="5966273at2759"/>
<feature type="region of interest" description="Disordered" evidence="1">
    <location>
        <begin position="255"/>
        <end position="421"/>
    </location>
</feature>
<feature type="compositionally biased region" description="Basic residues" evidence="1">
    <location>
        <begin position="215"/>
        <end position="231"/>
    </location>
</feature>
<feature type="compositionally biased region" description="Basic and acidic residues" evidence="1">
    <location>
        <begin position="130"/>
        <end position="164"/>
    </location>
</feature>
<feature type="compositionally biased region" description="Basic and acidic residues" evidence="1">
    <location>
        <begin position="464"/>
        <end position="473"/>
    </location>
</feature>
<name>A0A9W9YL38_9CNID</name>
<comment type="caution">
    <text evidence="2">The sequence shown here is derived from an EMBL/GenBank/DDBJ whole genome shotgun (WGS) entry which is preliminary data.</text>
</comment>
<feature type="compositionally biased region" description="Basic and acidic residues" evidence="1">
    <location>
        <begin position="284"/>
        <end position="316"/>
    </location>
</feature>
<evidence type="ECO:0000313" key="2">
    <source>
        <dbReference type="EMBL" id="KAJ7356159.1"/>
    </source>
</evidence>
<keyword evidence="3" id="KW-1185">Reference proteome</keyword>
<evidence type="ECO:0000256" key="1">
    <source>
        <dbReference type="SAM" id="MobiDB-lite"/>
    </source>
</evidence>
<protein>
    <submittedName>
        <fullName evidence="2">Uncharacterized protein</fullName>
    </submittedName>
</protein>
<feature type="compositionally biased region" description="Polar residues" evidence="1">
    <location>
        <begin position="368"/>
        <end position="377"/>
    </location>
</feature>
<feature type="compositionally biased region" description="Polar residues" evidence="1">
    <location>
        <begin position="397"/>
        <end position="409"/>
    </location>
</feature>
<accession>A0A9W9YL38</accession>
<feature type="region of interest" description="Disordered" evidence="1">
    <location>
        <begin position="114"/>
        <end position="243"/>
    </location>
</feature>
<gene>
    <name evidence="2" type="ORF">OS493_026542</name>
</gene>
<organism evidence="2 3">
    <name type="scientific">Desmophyllum pertusum</name>
    <dbReference type="NCBI Taxonomy" id="174260"/>
    <lineage>
        <taxon>Eukaryota</taxon>
        <taxon>Metazoa</taxon>
        <taxon>Cnidaria</taxon>
        <taxon>Anthozoa</taxon>
        <taxon>Hexacorallia</taxon>
        <taxon>Scleractinia</taxon>
        <taxon>Caryophylliina</taxon>
        <taxon>Caryophylliidae</taxon>
        <taxon>Desmophyllum</taxon>
    </lineage>
</organism>
<feature type="compositionally biased region" description="Polar residues" evidence="1">
    <location>
        <begin position="176"/>
        <end position="193"/>
    </location>
</feature>
<proteinExistence type="predicted"/>
<dbReference type="EMBL" id="MU827324">
    <property type="protein sequence ID" value="KAJ7356159.1"/>
    <property type="molecule type" value="Genomic_DNA"/>
</dbReference>
<feature type="compositionally biased region" description="Basic residues" evidence="1">
    <location>
        <begin position="474"/>
        <end position="495"/>
    </location>
</feature>
<evidence type="ECO:0000313" key="3">
    <source>
        <dbReference type="Proteomes" id="UP001163046"/>
    </source>
</evidence>
<sequence>MTHPMTTSIKSRGLSRRDHVLNLLPPLTVVNKEDATMHDRLFSDNPPPKSYPENFPSKVLRHLGAWTFYSAPTKGELALLDKNMYDLENEEEIPEKTDAEGKKYSSHTENLKEHGTLYHKHTPRIQSHCASDDKKRLEPRKGKTLKMNKEKQIQQVNEEEKVLPQKEGMIEDTEQQKPSLTPESTQRGSSVPNSIEKAKQQESVNKSKNVESTKKVTKRHSHVTRTAKKLQKNTQVKGRPQAPLAKVEITLKKSRGKVLGGAETGTEISAEPLTVEGHNMSVPGHDRHNGTHDVERAGDHKETIKLNTTERKDSRVSKRNRSSSCDTCSADFDKNYNEKTTASDETQVKRSVIKIPLQENDSSEEADNNSAITQGCPTENPRAITPGAPMEDPGAITPNTDNTKSQNKVDSLESPCASLRSNPIQDQCENAVKPEVSRSSENLCSNLEDNILRDKRVTFDASFEKEPLNETKRARSQNGHKKERKRSGKNRVKSG</sequence>